<evidence type="ECO:0000313" key="2">
    <source>
        <dbReference type="EMBL" id="KAF7838647.1"/>
    </source>
</evidence>
<evidence type="ECO:0000256" key="1">
    <source>
        <dbReference type="SAM" id="MobiDB-lite"/>
    </source>
</evidence>
<keyword evidence="3" id="KW-1185">Reference proteome</keyword>
<reference evidence="2" key="1">
    <citation type="submission" date="2020-09" db="EMBL/GenBank/DDBJ databases">
        <title>Genome-Enabled Discovery of Anthraquinone Biosynthesis in Senna tora.</title>
        <authorList>
            <person name="Kang S.-H."/>
            <person name="Pandey R.P."/>
            <person name="Lee C.-M."/>
            <person name="Sim J.-S."/>
            <person name="Jeong J.-T."/>
            <person name="Choi B.-S."/>
            <person name="Jung M."/>
            <person name="Ginzburg D."/>
            <person name="Zhao K."/>
            <person name="Won S.Y."/>
            <person name="Oh T.-J."/>
            <person name="Yu Y."/>
            <person name="Kim N.-H."/>
            <person name="Lee O.R."/>
            <person name="Lee T.-H."/>
            <person name="Bashyal P."/>
            <person name="Kim T.-S."/>
            <person name="Lee W.-H."/>
            <person name="Kawkins C."/>
            <person name="Kim C.-K."/>
            <person name="Kim J.S."/>
            <person name="Ahn B.O."/>
            <person name="Rhee S.Y."/>
            <person name="Sohng J.K."/>
        </authorList>
    </citation>
    <scope>NUCLEOTIDE SEQUENCE</scope>
    <source>
        <tissue evidence="2">Leaf</tissue>
    </source>
</reference>
<dbReference type="Proteomes" id="UP000634136">
    <property type="component" value="Unassembled WGS sequence"/>
</dbReference>
<proteinExistence type="predicted"/>
<dbReference type="EMBL" id="JAAIUW010000003">
    <property type="protein sequence ID" value="KAF7838647.1"/>
    <property type="molecule type" value="Genomic_DNA"/>
</dbReference>
<evidence type="ECO:0000313" key="3">
    <source>
        <dbReference type="Proteomes" id="UP000634136"/>
    </source>
</evidence>
<organism evidence="2 3">
    <name type="scientific">Senna tora</name>
    <dbReference type="NCBI Taxonomy" id="362788"/>
    <lineage>
        <taxon>Eukaryota</taxon>
        <taxon>Viridiplantae</taxon>
        <taxon>Streptophyta</taxon>
        <taxon>Embryophyta</taxon>
        <taxon>Tracheophyta</taxon>
        <taxon>Spermatophyta</taxon>
        <taxon>Magnoliopsida</taxon>
        <taxon>eudicotyledons</taxon>
        <taxon>Gunneridae</taxon>
        <taxon>Pentapetalae</taxon>
        <taxon>rosids</taxon>
        <taxon>fabids</taxon>
        <taxon>Fabales</taxon>
        <taxon>Fabaceae</taxon>
        <taxon>Caesalpinioideae</taxon>
        <taxon>Cassia clade</taxon>
        <taxon>Senna</taxon>
    </lineage>
</organism>
<accession>A0A834X6D4</accession>
<dbReference type="AlphaFoldDB" id="A0A834X6D4"/>
<comment type="caution">
    <text evidence="2">The sequence shown here is derived from an EMBL/GenBank/DDBJ whole genome shotgun (WGS) entry which is preliminary data.</text>
</comment>
<gene>
    <name evidence="2" type="ORF">G2W53_007129</name>
</gene>
<feature type="compositionally biased region" description="Basic and acidic residues" evidence="1">
    <location>
        <begin position="98"/>
        <end position="124"/>
    </location>
</feature>
<name>A0A834X6D4_9FABA</name>
<protein>
    <submittedName>
        <fullName evidence="2">Uncharacterized protein</fullName>
    </submittedName>
</protein>
<sequence>MKLTVKNSICKNNLIQRGRTYWAEGSDGGAMVIRWDSGMWVVGKLRDYQIELLFLDNIENSNNSGRTMGIWQRNLSESIEAKLECGSKERGASPSEGVETHREEQKRQSKSNTRKEKNASEVESRGANLSLLTNSVHLCTFPCFSYGMRRIGIYEDSKNWILGWNSISGSTIRTKRRKTSGSV</sequence>
<feature type="region of interest" description="Disordered" evidence="1">
    <location>
        <begin position="85"/>
        <end position="124"/>
    </location>
</feature>